<dbReference type="Proteomes" id="UP000297225">
    <property type="component" value="Unassembled WGS sequence"/>
</dbReference>
<dbReference type="RefSeq" id="WP_018358501.1">
    <property type="nucleotide sequence ID" value="NZ_CP197400.1"/>
</dbReference>
<evidence type="ECO:0000313" key="1">
    <source>
        <dbReference type="EMBL" id="TFH94846.1"/>
    </source>
</evidence>
<organism evidence="1 2">
    <name type="scientific">Porphyromonas levii</name>
    <dbReference type="NCBI Taxonomy" id="28114"/>
    <lineage>
        <taxon>Bacteria</taxon>
        <taxon>Pseudomonadati</taxon>
        <taxon>Bacteroidota</taxon>
        <taxon>Bacteroidia</taxon>
        <taxon>Bacteroidales</taxon>
        <taxon>Porphyromonadaceae</taxon>
        <taxon>Porphyromonas</taxon>
    </lineage>
</organism>
<sequence length="122" mass="14305">MVDEKWDGMPQQGGVEDRRTWVKTFWDYVEGDILERRFNGRMIMWIIAFTLYAMFQVGFNFMGMRKVKTISDNNNKLQSLKMEYISISTDLMGDSRITSIEKRVEEARLAINTPKTAPIIIK</sequence>
<evidence type="ECO:0008006" key="3">
    <source>
        <dbReference type="Google" id="ProtNLM"/>
    </source>
</evidence>
<dbReference type="GeneID" id="66796445"/>
<proteinExistence type="predicted"/>
<gene>
    <name evidence="1" type="ORF">E4P47_05925</name>
</gene>
<name>A0A4Y8WNL2_9PORP</name>
<dbReference type="EMBL" id="SPNC01000081">
    <property type="protein sequence ID" value="TFH94846.1"/>
    <property type="molecule type" value="Genomic_DNA"/>
</dbReference>
<dbReference type="Pfam" id="PF19579">
    <property type="entry name" value="FtsL_2"/>
    <property type="match status" value="1"/>
</dbReference>
<keyword evidence="2" id="KW-1185">Reference proteome</keyword>
<dbReference type="OrthoDB" id="1011965at2"/>
<dbReference type="AlphaFoldDB" id="A0A4Y8WNL2"/>
<protein>
    <recommendedName>
        <fullName evidence="3">S-adenosyl-methyltransferase</fullName>
    </recommendedName>
</protein>
<dbReference type="STRING" id="1122973.GCA_000379925_01259"/>
<evidence type="ECO:0000313" key="2">
    <source>
        <dbReference type="Proteomes" id="UP000297225"/>
    </source>
</evidence>
<dbReference type="InterPro" id="IPR045755">
    <property type="entry name" value="FtsL-like"/>
</dbReference>
<comment type="caution">
    <text evidence="1">The sequence shown here is derived from an EMBL/GenBank/DDBJ whole genome shotgun (WGS) entry which is preliminary data.</text>
</comment>
<reference evidence="1 2" key="1">
    <citation type="submission" date="2019-03" db="EMBL/GenBank/DDBJ databases">
        <title>Porphyromonas levii Isolated from the Uterus of Dairy Cows.</title>
        <authorList>
            <person name="Francis A.M."/>
        </authorList>
    </citation>
    <scope>NUCLEOTIDE SEQUENCE [LARGE SCALE GENOMIC DNA]</scope>
    <source>
        <strain evidence="1 2">AF5678</strain>
    </source>
</reference>
<accession>A0A4Y8WNL2</accession>